<accession>A0A813F1U4</accession>
<dbReference type="AlphaFoldDB" id="A0A813F1U4"/>
<evidence type="ECO:0000313" key="1">
    <source>
        <dbReference type="EMBL" id="CAE8605272.1"/>
    </source>
</evidence>
<gene>
    <name evidence="1" type="ORF">PGLA1383_LOCUS23390</name>
</gene>
<proteinExistence type="predicted"/>
<keyword evidence="2" id="KW-1185">Reference proteome</keyword>
<organism evidence="1 2">
    <name type="scientific">Polarella glacialis</name>
    <name type="common">Dinoflagellate</name>
    <dbReference type="NCBI Taxonomy" id="89957"/>
    <lineage>
        <taxon>Eukaryota</taxon>
        <taxon>Sar</taxon>
        <taxon>Alveolata</taxon>
        <taxon>Dinophyceae</taxon>
        <taxon>Suessiales</taxon>
        <taxon>Suessiaceae</taxon>
        <taxon>Polarella</taxon>
    </lineage>
</organism>
<reference evidence="1" key="1">
    <citation type="submission" date="2021-02" db="EMBL/GenBank/DDBJ databases">
        <authorList>
            <person name="Dougan E. K."/>
            <person name="Rhodes N."/>
            <person name="Thang M."/>
            <person name="Chan C."/>
        </authorList>
    </citation>
    <scope>NUCLEOTIDE SEQUENCE</scope>
</reference>
<sequence length="556" mass="59298">MQQAPLDVVSLYKIMGDECGQATLDKKFEPYAVKFAGLAEGLCKDQGYTVDAGSKDVKVPTLGDIKVELFKKQSGLLGVFATSMASLSKVMQQAPLDVVSLYKIMGDECGQATLDKKFEPYAVKFAGLAEGLCKDRGYTMDAVSIDVKVPALGGLGDIKVELFKKQSGLLGVFATSMASLSKVMQQAPLDVVSLYKIMGDECGQATLDKKFEPYAVKFAGLAEGLCKDQGYTVDAGSKDVKVPTLGDIKVELFKKQSGLLGVFATSMTSLSKVMQQAPLDVVSLYKIMGDECGQATLDKKFEPYAVKFAGLAEGLCKDQGYTVDAGSKDVKVPTLGDIKVELFKKQSGLLGVFATSMASLSKVMQQAPLHVVSLYKIMGDECGQATLDKKFEPYAGKFAGLAEGLCKDRGYTVDAGSKDVKVPTLGDIKVELFKKQSGLLGVFATSMASLSKVMQQAPLDVVSLYKIMGDECGQATLDKKFEPYAVKFAGLAEGLCKDQGYTVDAGSIDVKVPALSGLGDIKVELFTKQSGLLEVFATSVEQLAKAPKPESFTIAV</sequence>
<dbReference type="Proteomes" id="UP000654075">
    <property type="component" value="Unassembled WGS sequence"/>
</dbReference>
<protein>
    <submittedName>
        <fullName evidence="1">Uncharacterized protein</fullName>
    </submittedName>
</protein>
<comment type="caution">
    <text evidence="1">The sequence shown here is derived from an EMBL/GenBank/DDBJ whole genome shotgun (WGS) entry which is preliminary data.</text>
</comment>
<dbReference type="OrthoDB" id="425096at2759"/>
<dbReference type="EMBL" id="CAJNNV010017594">
    <property type="protein sequence ID" value="CAE8605272.1"/>
    <property type="molecule type" value="Genomic_DNA"/>
</dbReference>
<evidence type="ECO:0000313" key="2">
    <source>
        <dbReference type="Proteomes" id="UP000654075"/>
    </source>
</evidence>
<name>A0A813F1U4_POLGL</name>